<sequence>MRRSVLVVGDADAAEFAPAVSALRELADCHFAGSLRDLGQFPAESPAWIVLLQGRSGQFSTRETAAVRRRFPLAQWGAITGFWTAGELRTGQPLSGVQTIPWETAAARLTAIFSAAADLAPITASPEEAIVRDLEKLDALSGLAVIAADRQSDFQYWADAVRGLGMSAVWRTPGGRVHAAAIAAAIYLPSDWGPNQADQAARFLADHPAESRILSVGLPRWEDRQLAEQVGFTAILGRPFRLRDLQLAISAAPTAGNTAS</sequence>
<comment type="caution">
    <text evidence="1">The sequence shown here is derived from an EMBL/GenBank/DDBJ whole genome shotgun (WGS) entry which is preliminary data.</text>
</comment>
<evidence type="ECO:0000313" key="1">
    <source>
        <dbReference type="EMBL" id="PQO44338.1"/>
    </source>
</evidence>
<proteinExistence type="predicted"/>
<dbReference type="AlphaFoldDB" id="A0A2S8GIT2"/>
<name>A0A2S8GIT2_9BACT</name>
<accession>A0A2S8GIT2</accession>
<organism evidence="1 2">
    <name type="scientific">Blastopirellula marina</name>
    <dbReference type="NCBI Taxonomy" id="124"/>
    <lineage>
        <taxon>Bacteria</taxon>
        <taxon>Pseudomonadati</taxon>
        <taxon>Planctomycetota</taxon>
        <taxon>Planctomycetia</taxon>
        <taxon>Pirellulales</taxon>
        <taxon>Pirellulaceae</taxon>
        <taxon>Blastopirellula</taxon>
    </lineage>
</organism>
<dbReference type="EMBL" id="PUHZ01000020">
    <property type="protein sequence ID" value="PQO44338.1"/>
    <property type="molecule type" value="Genomic_DNA"/>
</dbReference>
<dbReference type="Proteomes" id="UP000237819">
    <property type="component" value="Unassembled WGS sequence"/>
</dbReference>
<reference evidence="1 2" key="1">
    <citation type="submission" date="2018-02" db="EMBL/GenBank/DDBJ databases">
        <title>Comparative genomes isolates from brazilian mangrove.</title>
        <authorList>
            <person name="Araujo J.E."/>
            <person name="Taketani R.G."/>
            <person name="Silva M.C.P."/>
            <person name="Loureco M.V."/>
            <person name="Andreote F.D."/>
        </authorList>
    </citation>
    <scope>NUCLEOTIDE SEQUENCE [LARGE SCALE GENOMIC DNA]</scope>
    <source>
        <strain evidence="1 2">Nap-Phe MGV</strain>
    </source>
</reference>
<protein>
    <submittedName>
        <fullName evidence="1">Uncharacterized protein</fullName>
    </submittedName>
</protein>
<gene>
    <name evidence="1" type="ORF">C5Y93_20470</name>
</gene>
<dbReference type="RefSeq" id="WP_105337307.1">
    <property type="nucleotide sequence ID" value="NZ_PUHZ01000020.1"/>
</dbReference>
<dbReference type="OrthoDB" id="267963at2"/>
<evidence type="ECO:0000313" key="2">
    <source>
        <dbReference type="Proteomes" id="UP000237819"/>
    </source>
</evidence>